<dbReference type="NCBIfam" id="TIGR01144">
    <property type="entry name" value="ATP_synt_b"/>
    <property type="match status" value="1"/>
</dbReference>
<comment type="function">
    <text evidence="14">Component of the F(0) channel, it forms part of the peripheral stalk, linking F(1) to F(0).</text>
</comment>
<comment type="similarity">
    <text evidence="2 14 15">Belongs to the ATPase B chain family.</text>
</comment>
<dbReference type="GO" id="GO:0045259">
    <property type="term" value="C:proton-transporting ATP synthase complex"/>
    <property type="evidence" value="ECO:0007669"/>
    <property type="project" value="UniProtKB-KW"/>
</dbReference>
<evidence type="ECO:0000256" key="15">
    <source>
        <dbReference type="RuleBase" id="RU003848"/>
    </source>
</evidence>
<feature type="compositionally biased region" description="Basic and acidic residues" evidence="17">
    <location>
        <begin position="162"/>
        <end position="173"/>
    </location>
</feature>
<dbReference type="InterPro" id="IPR028987">
    <property type="entry name" value="ATP_synth_B-like_membr_sf"/>
</dbReference>
<evidence type="ECO:0000256" key="13">
    <source>
        <dbReference type="ARBA" id="ARBA00025830"/>
    </source>
</evidence>
<dbReference type="RefSeq" id="WP_067118311.1">
    <property type="nucleotide sequence ID" value="NZ_KQ948207.1"/>
</dbReference>
<dbReference type="CDD" id="cd06503">
    <property type="entry name" value="ATP-synt_Fo_b"/>
    <property type="match status" value="1"/>
</dbReference>
<dbReference type="STRING" id="67386.AQI95_05855"/>
<evidence type="ECO:0000256" key="5">
    <source>
        <dbReference type="ARBA" id="ARBA00022547"/>
    </source>
</evidence>
<evidence type="ECO:0000256" key="7">
    <source>
        <dbReference type="ARBA" id="ARBA00022781"/>
    </source>
</evidence>
<evidence type="ECO:0000256" key="12">
    <source>
        <dbReference type="ARBA" id="ARBA00025198"/>
    </source>
</evidence>
<keyword evidence="8 14" id="KW-1133">Transmembrane helix</keyword>
<evidence type="ECO:0000256" key="6">
    <source>
        <dbReference type="ARBA" id="ARBA00022692"/>
    </source>
</evidence>
<dbReference type="HAMAP" id="MF_01398">
    <property type="entry name" value="ATP_synth_b_bprime"/>
    <property type="match status" value="1"/>
</dbReference>
<comment type="subunit">
    <text evidence="13 14">F-type ATPases have 2 components, F(1) - the catalytic core - and F(0) - the membrane proton channel. F(1) has five subunits: alpha(3), beta(3), gamma(1), delta(1), epsilon(1). F(0) has three main subunits: a(1), b(2) and c(10-14). The alpha and beta chains form an alternating ring which encloses part of the gamma chain. F(1) is attached to F(0) by a central stalk formed by the gamma and epsilon chains, while a peripheral stalk is formed by the delta and b chains.</text>
</comment>
<protein>
    <recommendedName>
        <fullName evidence="14">ATP synthase subunit b</fullName>
    </recommendedName>
    <alternativeName>
        <fullName evidence="14">ATP synthase F(0) sector subunit b</fullName>
    </alternativeName>
    <alternativeName>
        <fullName evidence="14">ATPase subunit I</fullName>
    </alternativeName>
    <alternativeName>
        <fullName evidence="14">F-type ATPase subunit b</fullName>
        <shortName evidence="14">F-ATPase subunit b</shortName>
    </alternativeName>
</protein>
<comment type="subcellular location">
    <subcellularLocation>
        <location evidence="1 14">Cell membrane</location>
        <topology evidence="1 14">Single-pass membrane protein</topology>
    </subcellularLocation>
</comment>
<dbReference type="EMBL" id="LMWN01000006">
    <property type="protein sequence ID" value="KUN09341.1"/>
    <property type="molecule type" value="Genomic_DNA"/>
</dbReference>
<feature type="transmembrane region" description="Helical" evidence="14">
    <location>
        <begin position="6"/>
        <end position="30"/>
    </location>
</feature>
<evidence type="ECO:0000256" key="17">
    <source>
        <dbReference type="SAM" id="MobiDB-lite"/>
    </source>
</evidence>
<dbReference type="GO" id="GO:0046933">
    <property type="term" value="F:proton-transporting ATP synthase activity, rotational mechanism"/>
    <property type="evidence" value="ECO:0007669"/>
    <property type="project" value="UniProtKB-UniRule"/>
</dbReference>
<proteinExistence type="inferred from homology"/>
<evidence type="ECO:0000313" key="18">
    <source>
        <dbReference type="EMBL" id="KUN09341.1"/>
    </source>
</evidence>
<comment type="caution">
    <text evidence="18">The sequence shown here is derived from an EMBL/GenBank/DDBJ whole genome shotgun (WGS) entry which is preliminary data.</text>
</comment>
<organism evidence="18 19">
    <name type="scientific">Streptomyces yokosukanensis</name>
    <dbReference type="NCBI Taxonomy" id="67386"/>
    <lineage>
        <taxon>Bacteria</taxon>
        <taxon>Bacillati</taxon>
        <taxon>Actinomycetota</taxon>
        <taxon>Actinomycetes</taxon>
        <taxon>Kitasatosporales</taxon>
        <taxon>Streptomycetaceae</taxon>
        <taxon>Streptomyces</taxon>
    </lineage>
</organism>
<evidence type="ECO:0000256" key="14">
    <source>
        <dbReference type="HAMAP-Rule" id="MF_01398"/>
    </source>
</evidence>
<evidence type="ECO:0000256" key="11">
    <source>
        <dbReference type="ARBA" id="ARBA00023310"/>
    </source>
</evidence>
<dbReference type="InterPro" id="IPR005864">
    <property type="entry name" value="ATP_synth_F0_bsu_bac"/>
</dbReference>
<dbReference type="AlphaFoldDB" id="A0A117Q5E0"/>
<reference evidence="18 19" key="1">
    <citation type="submission" date="2015-10" db="EMBL/GenBank/DDBJ databases">
        <title>Draft genome sequence of Streptomyces yokosukanensis DSM 40224, type strain for the species Streptomyces yokosukanensis.</title>
        <authorList>
            <person name="Ruckert C."/>
            <person name="Winkler A."/>
            <person name="Kalinowski J."/>
            <person name="Kampfer P."/>
            <person name="Glaeser S."/>
        </authorList>
    </citation>
    <scope>NUCLEOTIDE SEQUENCE [LARGE SCALE GENOMIC DNA]</scope>
    <source>
        <strain evidence="18 19">DSM 40224</strain>
    </source>
</reference>
<dbReference type="GO" id="GO:0005886">
    <property type="term" value="C:plasma membrane"/>
    <property type="evidence" value="ECO:0007669"/>
    <property type="project" value="UniProtKB-SubCell"/>
</dbReference>
<keyword evidence="9 14" id="KW-0406">Ion transport</keyword>
<evidence type="ECO:0000256" key="16">
    <source>
        <dbReference type="SAM" id="Coils"/>
    </source>
</evidence>
<dbReference type="OrthoDB" id="3873610at2"/>
<dbReference type="Gene3D" id="1.20.5.620">
    <property type="entry name" value="F1F0 ATP synthase subunit B, membrane domain"/>
    <property type="match status" value="1"/>
</dbReference>
<keyword evidence="10 14" id="KW-0472">Membrane</keyword>
<comment type="function">
    <text evidence="12 14">F(1)F(0) ATP synthase produces ATP from ADP in the presence of a proton or sodium gradient. F-type ATPases consist of two structural domains, F(1) containing the extramembraneous catalytic core and F(0) containing the membrane proton channel, linked together by a central stalk and a peripheral stalk. During catalysis, ATP synthesis in the catalytic domain of F(1) is coupled via a rotary mechanism of the central stalk subunits to proton translocation.</text>
</comment>
<dbReference type="SUPFAM" id="SSF81573">
    <property type="entry name" value="F1F0 ATP synthase subunit B, membrane domain"/>
    <property type="match status" value="1"/>
</dbReference>
<evidence type="ECO:0000256" key="8">
    <source>
        <dbReference type="ARBA" id="ARBA00022989"/>
    </source>
</evidence>
<evidence type="ECO:0000256" key="1">
    <source>
        <dbReference type="ARBA" id="ARBA00004162"/>
    </source>
</evidence>
<keyword evidence="11 14" id="KW-0066">ATP synthesis</keyword>
<keyword evidence="7 14" id="KW-0375">Hydrogen ion transport</keyword>
<dbReference type="InterPro" id="IPR050059">
    <property type="entry name" value="ATP_synthase_B_chain"/>
</dbReference>
<dbReference type="PANTHER" id="PTHR33445">
    <property type="entry name" value="ATP SYNTHASE SUBUNIT B', CHLOROPLASTIC"/>
    <property type="match status" value="1"/>
</dbReference>
<keyword evidence="4 14" id="KW-1003">Cell membrane</keyword>
<evidence type="ECO:0000256" key="10">
    <source>
        <dbReference type="ARBA" id="ARBA00023136"/>
    </source>
</evidence>
<name>A0A117Q5E0_9ACTN</name>
<sequence>MDILTPGLAPTLICVVTFAAVFVPLATVLLPRINRVLAERRDAIEGEIERAERMKGEADDVLAKYRDELAEARHEAAHIRQQALEEGARLLAEIRAEGLRERETMITEAQARLAADRIIAETELRGDVVSLAAELASRVVGEPVHGMAGDSSVVDRFPSSLDSREDGPARGAS</sequence>
<dbReference type="PANTHER" id="PTHR33445:SF1">
    <property type="entry name" value="ATP SYNTHASE SUBUNIT B"/>
    <property type="match status" value="1"/>
</dbReference>
<keyword evidence="16" id="KW-0175">Coiled coil</keyword>
<feature type="region of interest" description="Disordered" evidence="17">
    <location>
        <begin position="144"/>
        <end position="173"/>
    </location>
</feature>
<evidence type="ECO:0000256" key="3">
    <source>
        <dbReference type="ARBA" id="ARBA00022448"/>
    </source>
</evidence>
<keyword evidence="19" id="KW-1185">Reference proteome</keyword>
<keyword evidence="6 14" id="KW-0812">Transmembrane</keyword>
<evidence type="ECO:0000256" key="4">
    <source>
        <dbReference type="ARBA" id="ARBA00022475"/>
    </source>
</evidence>
<dbReference type="Pfam" id="PF00430">
    <property type="entry name" value="ATP-synt_B"/>
    <property type="match status" value="1"/>
</dbReference>
<dbReference type="Proteomes" id="UP000053127">
    <property type="component" value="Unassembled WGS sequence"/>
</dbReference>
<evidence type="ECO:0000313" key="19">
    <source>
        <dbReference type="Proteomes" id="UP000053127"/>
    </source>
</evidence>
<dbReference type="GO" id="GO:0046961">
    <property type="term" value="F:proton-transporting ATPase activity, rotational mechanism"/>
    <property type="evidence" value="ECO:0007669"/>
    <property type="project" value="TreeGrafter"/>
</dbReference>
<accession>A0A117Q5E0</accession>
<keyword evidence="5 14" id="KW-0138">CF(0)</keyword>
<gene>
    <name evidence="14" type="primary">atpF</name>
    <name evidence="18" type="ORF">AQI95_05855</name>
</gene>
<feature type="coiled-coil region" evidence="16">
    <location>
        <begin position="34"/>
        <end position="82"/>
    </location>
</feature>
<keyword evidence="3 14" id="KW-0813">Transport</keyword>
<dbReference type="InterPro" id="IPR002146">
    <property type="entry name" value="ATP_synth_b/b'su_bac/chlpt"/>
</dbReference>
<evidence type="ECO:0000256" key="2">
    <source>
        <dbReference type="ARBA" id="ARBA00005513"/>
    </source>
</evidence>
<evidence type="ECO:0000256" key="9">
    <source>
        <dbReference type="ARBA" id="ARBA00023065"/>
    </source>
</evidence>